<evidence type="ECO:0000313" key="15">
    <source>
        <dbReference type="EMBL" id="KAF1303102.1"/>
    </source>
</evidence>
<keyword evidence="9 12" id="KW-0949">S-adenosyl-L-methionine</keyword>
<evidence type="ECO:0000256" key="7">
    <source>
        <dbReference type="ARBA" id="ARBA00022603"/>
    </source>
</evidence>
<sequence>MQRYFLEEDYTAKEQYEVVGEPYHHMVRVMRMTPGNQVYLVFANQVSIVAEISGITESAVCLVEKEKEQQEKELPVAITIASGYPKGDKLDLIVQKGTELGAAGFIGFPAKTSVVKWDGKKLAKKQQRLEKIAQEAAEQSHRQVTPTVALLDSEKTFIQQLTQFDMIVIAYEESAKQGEVSQLAQILQTVKAGSRILAIFGPEGGLTPAEVEQFMAAGGQPCGLGPRILRTETAPFYLLSAASYQLELLKVSN</sequence>
<keyword evidence="7 12" id="KW-0489">Methyltransferase</keyword>
<evidence type="ECO:0000256" key="11">
    <source>
        <dbReference type="ARBA" id="ARBA00047944"/>
    </source>
</evidence>
<comment type="subcellular location">
    <subcellularLocation>
        <location evidence="1 12">Cytoplasm</location>
    </subcellularLocation>
</comment>
<dbReference type="RefSeq" id="WP_161902473.1">
    <property type="nucleotide sequence ID" value="NZ_MAEL01000044.1"/>
</dbReference>
<evidence type="ECO:0000256" key="2">
    <source>
        <dbReference type="ARBA" id="ARBA00005528"/>
    </source>
</evidence>
<keyword evidence="8 12" id="KW-0808">Transferase</keyword>
<dbReference type="SUPFAM" id="SSF75217">
    <property type="entry name" value="alpha/beta knot"/>
    <property type="match status" value="1"/>
</dbReference>
<evidence type="ECO:0000256" key="6">
    <source>
        <dbReference type="ARBA" id="ARBA00022552"/>
    </source>
</evidence>
<comment type="function">
    <text evidence="10 12">Specifically methylates the N3 position of the uracil ring of uridine 1498 (m3U1498) in 16S rRNA. Acts on the fully assembled 30S ribosomal subunit.</text>
</comment>
<protein>
    <recommendedName>
        <fullName evidence="4 12">Ribosomal RNA small subunit methyltransferase E</fullName>
        <ecNumber evidence="3 12">2.1.1.193</ecNumber>
    </recommendedName>
</protein>
<dbReference type="InterPro" id="IPR046886">
    <property type="entry name" value="RsmE_MTase_dom"/>
</dbReference>
<dbReference type="InterPro" id="IPR046887">
    <property type="entry name" value="RsmE_PUA-like"/>
</dbReference>
<comment type="catalytic activity">
    <reaction evidence="11 12">
        <text>uridine(1498) in 16S rRNA + S-adenosyl-L-methionine = N(3)-methyluridine(1498) in 16S rRNA + S-adenosyl-L-homocysteine + H(+)</text>
        <dbReference type="Rhea" id="RHEA:42920"/>
        <dbReference type="Rhea" id="RHEA-COMP:10283"/>
        <dbReference type="Rhea" id="RHEA-COMP:10284"/>
        <dbReference type="ChEBI" id="CHEBI:15378"/>
        <dbReference type="ChEBI" id="CHEBI:57856"/>
        <dbReference type="ChEBI" id="CHEBI:59789"/>
        <dbReference type="ChEBI" id="CHEBI:65315"/>
        <dbReference type="ChEBI" id="CHEBI:74502"/>
        <dbReference type="EC" id="2.1.1.193"/>
    </reaction>
</comment>
<name>A0ABQ6YYE0_9ENTE</name>
<dbReference type="Gene3D" id="3.40.1280.10">
    <property type="match status" value="1"/>
</dbReference>
<comment type="similarity">
    <text evidence="2 12">Belongs to the RNA methyltransferase RsmE family.</text>
</comment>
<keyword evidence="5 12" id="KW-0963">Cytoplasm</keyword>
<dbReference type="Pfam" id="PF04452">
    <property type="entry name" value="Methyltrans_RNA"/>
    <property type="match status" value="1"/>
</dbReference>
<dbReference type="NCBIfam" id="TIGR00046">
    <property type="entry name" value="RsmE family RNA methyltransferase"/>
    <property type="match status" value="1"/>
</dbReference>
<keyword evidence="16" id="KW-1185">Reference proteome</keyword>
<evidence type="ECO:0000313" key="16">
    <source>
        <dbReference type="Proteomes" id="UP000782705"/>
    </source>
</evidence>
<reference evidence="15 16" key="1">
    <citation type="submission" date="2016-06" db="EMBL/GenBank/DDBJ databases">
        <title>Four novel species of enterococci isolated from chicken manure.</title>
        <authorList>
            <person name="Van Tyne D."/>
        </authorList>
    </citation>
    <scope>NUCLEOTIDE SEQUENCE [LARGE SCALE GENOMIC DNA]</scope>
    <source>
        <strain evidence="15 16">CU12B</strain>
    </source>
</reference>
<accession>A0ABQ6YYE0</accession>
<dbReference type="Proteomes" id="UP000782705">
    <property type="component" value="Unassembled WGS sequence"/>
</dbReference>
<dbReference type="InterPro" id="IPR029026">
    <property type="entry name" value="tRNA_m1G_MTases_N"/>
</dbReference>
<evidence type="ECO:0000256" key="12">
    <source>
        <dbReference type="PIRNR" id="PIRNR015601"/>
    </source>
</evidence>
<dbReference type="NCBIfam" id="NF008691">
    <property type="entry name" value="PRK11713.1-4"/>
    <property type="match status" value="1"/>
</dbReference>
<dbReference type="PIRSF" id="PIRSF015601">
    <property type="entry name" value="MTase_slr0722"/>
    <property type="match status" value="1"/>
</dbReference>
<evidence type="ECO:0000256" key="9">
    <source>
        <dbReference type="ARBA" id="ARBA00022691"/>
    </source>
</evidence>
<dbReference type="InterPro" id="IPR029028">
    <property type="entry name" value="Alpha/beta_knot_MTases"/>
</dbReference>
<dbReference type="SUPFAM" id="SSF88697">
    <property type="entry name" value="PUA domain-like"/>
    <property type="match status" value="1"/>
</dbReference>
<dbReference type="EC" id="2.1.1.193" evidence="3 12"/>
<evidence type="ECO:0000259" key="13">
    <source>
        <dbReference type="Pfam" id="PF04452"/>
    </source>
</evidence>
<evidence type="ECO:0000256" key="8">
    <source>
        <dbReference type="ARBA" id="ARBA00022679"/>
    </source>
</evidence>
<proteinExistence type="inferred from homology"/>
<dbReference type="Pfam" id="PF20260">
    <property type="entry name" value="PUA_4"/>
    <property type="match status" value="1"/>
</dbReference>
<evidence type="ECO:0000256" key="4">
    <source>
        <dbReference type="ARBA" id="ARBA00013673"/>
    </source>
</evidence>
<dbReference type="InterPro" id="IPR015947">
    <property type="entry name" value="PUA-like_sf"/>
</dbReference>
<feature type="domain" description="Ribosomal RNA small subunit methyltransferase E methyltransferase" evidence="13">
    <location>
        <begin position="72"/>
        <end position="242"/>
    </location>
</feature>
<evidence type="ECO:0000256" key="5">
    <source>
        <dbReference type="ARBA" id="ARBA00022490"/>
    </source>
</evidence>
<organism evidence="15 16">
    <name type="scientific">Candidatus Enterococcus willemsii</name>
    <dbReference type="NCBI Taxonomy" id="1857215"/>
    <lineage>
        <taxon>Bacteria</taxon>
        <taxon>Bacillati</taxon>
        <taxon>Bacillota</taxon>
        <taxon>Bacilli</taxon>
        <taxon>Lactobacillales</taxon>
        <taxon>Enterococcaceae</taxon>
        <taxon>Enterococcus</taxon>
    </lineage>
</organism>
<dbReference type="PANTHER" id="PTHR30027:SF3">
    <property type="entry name" value="16S RRNA (URACIL(1498)-N(3))-METHYLTRANSFERASE"/>
    <property type="match status" value="1"/>
</dbReference>
<evidence type="ECO:0000256" key="3">
    <source>
        <dbReference type="ARBA" id="ARBA00012328"/>
    </source>
</evidence>
<dbReference type="Gene3D" id="2.40.240.20">
    <property type="entry name" value="Hypothetical PUA domain-like, domain 1"/>
    <property type="match status" value="1"/>
</dbReference>
<evidence type="ECO:0000256" key="10">
    <source>
        <dbReference type="ARBA" id="ARBA00025699"/>
    </source>
</evidence>
<dbReference type="InterPro" id="IPR006700">
    <property type="entry name" value="RsmE"/>
</dbReference>
<evidence type="ECO:0000259" key="14">
    <source>
        <dbReference type="Pfam" id="PF20260"/>
    </source>
</evidence>
<dbReference type="PANTHER" id="PTHR30027">
    <property type="entry name" value="RIBOSOMAL RNA SMALL SUBUNIT METHYLTRANSFERASE E"/>
    <property type="match status" value="1"/>
</dbReference>
<comment type="caution">
    <text evidence="15">The sequence shown here is derived from an EMBL/GenBank/DDBJ whole genome shotgun (WGS) entry which is preliminary data.</text>
</comment>
<dbReference type="EMBL" id="MAEL01000044">
    <property type="protein sequence ID" value="KAF1303102.1"/>
    <property type="molecule type" value="Genomic_DNA"/>
</dbReference>
<keyword evidence="6 12" id="KW-0698">rRNA processing</keyword>
<dbReference type="CDD" id="cd18084">
    <property type="entry name" value="RsmE-like"/>
    <property type="match status" value="1"/>
</dbReference>
<evidence type="ECO:0000256" key="1">
    <source>
        <dbReference type="ARBA" id="ARBA00004496"/>
    </source>
</evidence>
<gene>
    <name evidence="15" type="ORF">BAU17_08200</name>
</gene>
<feature type="domain" description="Ribosomal RNA small subunit methyltransferase E PUA-like" evidence="14">
    <location>
        <begin position="23"/>
        <end position="63"/>
    </location>
</feature>